<proteinExistence type="predicted"/>
<evidence type="ECO:0000313" key="2">
    <source>
        <dbReference type="EMBL" id="SCC58173.1"/>
    </source>
</evidence>
<dbReference type="RefSeq" id="WP_123891857.1">
    <property type="nucleotide sequence ID" value="NZ_FMAR01000016.1"/>
</dbReference>
<evidence type="ECO:0000313" key="3">
    <source>
        <dbReference type="Proteomes" id="UP000242818"/>
    </source>
</evidence>
<feature type="compositionally biased region" description="Polar residues" evidence="1">
    <location>
        <begin position="52"/>
        <end position="66"/>
    </location>
</feature>
<evidence type="ECO:0000256" key="1">
    <source>
        <dbReference type="SAM" id="MobiDB-lite"/>
    </source>
</evidence>
<dbReference type="AlphaFoldDB" id="A0A1C4FRA4"/>
<dbReference type="EMBL" id="FMAR01000016">
    <property type="protein sequence ID" value="SCC58173.1"/>
    <property type="molecule type" value="Genomic_DNA"/>
</dbReference>
<accession>A0A1C4FRA4</accession>
<organism evidence="2 3">
    <name type="scientific">Chitinophaga costaii</name>
    <dbReference type="NCBI Taxonomy" id="1335309"/>
    <lineage>
        <taxon>Bacteria</taxon>
        <taxon>Pseudomonadati</taxon>
        <taxon>Bacteroidota</taxon>
        <taxon>Chitinophagia</taxon>
        <taxon>Chitinophagales</taxon>
        <taxon>Chitinophagaceae</taxon>
        <taxon>Chitinophaga</taxon>
    </lineage>
</organism>
<protein>
    <submittedName>
        <fullName evidence="2">Uncharacterized protein</fullName>
    </submittedName>
</protein>
<gene>
    <name evidence="2" type="ORF">GA0116948_11642</name>
</gene>
<feature type="region of interest" description="Disordered" evidence="1">
    <location>
        <begin position="51"/>
        <end position="76"/>
    </location>
</feature>
<sequence length="76" mass="8328">MRKYVPGKMASSMILLVLAGGAVAWMIWSLRKKNSTQYDADLAEEHLKHTGQDSGWSRWGQHQYTSPAGGLGAASH</sequence>
<name>A0A1C4FRA4_9BACT</name>
<keyword evidence="3" id="KW-1185">Reference proteome</keyword>
<reference evidence="2 3" key="1">
    <citation type="submission" date="2016-08" db="EMBL/GenBank/DDBJ databases">
        <authorList>
            <person name="Seilhamer J.J."/>
        </authorList>
    </citation>
    <scope>NUCLEOTIDE SEQUENCE [LARGE SCALE GENOMIC DNA]</scope>
    <source>
        <strain evidence="2 3">A37T2</strain>
    </source>
</reference>
<dbReference type="STRING" id="1335309.GA0116948_11642"/>
<dbReference type="Proteomes" id="UP000242818">
    <property type="component" value="Unassembled WGS sequence"/>
</dbReference>